<keyword evidence="3" id="KW-1185">Reference proteome</keyword>
<comment type="caution">
    <text evidence="2">The sequence shown here is derived from an EMBL/GenBank/DDBJ whole genome shotgun (WGS) entry which is preliminary data.</text>
</comment>
<dbReference type="PROSITE" id="PS50104">
    <property type="entry name" value="TIR"/>
    <property type="match status" value="1"/>
</dbReference>
<name>A0A9X0U6Q1_9BACT</name>
<proteinExistence type="predicted"/>
<evidence type="ECO:0000313" key="3">
    <source>
        <dbReference type="Proteomes" id="UP000535182"/>
    </source>
</evidence>
<dbReference type="InterPro" id="IPR035897">
    <property type="entry name" value="Toll_tir_struct_dom_sf"/>
</dbReference>
<evidence type="ECO:0000259" key="1">
    <source>
        <dbReference type="PROSITE" id="PS50104"/>
    </source>
</evidence>
<protein>
    <recommendedName>
        <fullName evidence="1">TIR domain-containing protein</fullName>
    </recommendedName>
</protein>
<dbReference type="SMART" id="SM00255">
    <property type="entry name" value="TIR"/>
    <property type="match status" value="1"/>
</dbReference>
<feature type="domain" description="TIR" evidence="1">
    <location>
        <begin position="229"/>
        <end position="361"/>
    </location>
</feature>
<sequence length="363" mass="40934">MASNLLFNKHDIYSVLENQKRAMKEKARSAPKAWMAGNDEDVVKRLVDEFDISVPVLHEDRMELTEEEVDIDVSRDPNRPFVDRSRPFYIKGLRITVHVPFTGDGGLFEVQPASFTLNPPRGDVKSKELHLVYEVSEERAAALKSTIDEQIRSIKSYLLNLGTSVDQFRTELALLASAEWKARKESFSSRETVLSSLNIPRRKAIEIIPRQAIPVPQVLNARKPKGGQPEWDLFISHASEDKQLVARPLAQVLSSHGLKIWFDESTLKLGDSLRQKIDEGLAKSKFGIVILSKSFFSKHWPQQELNGLVAREVQGRKVILPVWHELTQTEVAAFSPMLADKLAVSTAPGIEEVARQILEVIKS</sequence>
<reference evidence="2 3" key="1">
    <citation type="submission" date="2020-08" db="EMBL/GenBank/DDBJ databases">
        <title>Genomic Encyclopedia of Type Strains, Phase IV (KMG-V): Genome sequencing to study the core and pangenomes of soil and plant-associated prokaryotes.</title>
        <authorList>
            <person name="Whitman W."/>
        </authorList>
    </citation>
    <scope>NUCLEOTIDE SEQUENCE [LARGE SCALE GENOMIC DNA]</scope>
    <source>
        <strain evidence="2 3">X5P2</strain>
    </source>
</reference>
<organism evidence="2 3">
    <name type="scientific">Tunturiibacter gelidiferens</name>
    <dbReference type="NCBI Taxonomy" id="3069689"/>
    <lineage>
        <taxon>Bacteria</taxon>
        <taxon>Pseudomonadati</taxon>
        <taxon>Acidobacteriota</taxon>
        <taxon>Terriglobia</taxon>
        <taxon>Terriglobales</taxon>
        <taxon>Acidobacteriaceae</taxon>
        <taxon>Tunturiibacter</taxon>
    </lineage>
</organism>
<dbReference type="RefSeq" id="WP_183979095.1">
    <property type="nucleotide sequence ID" value="NZ_JACHEB010000008.1"/>
</dbReference>
<dbReference type="Proteomes" id="UP000535182">
    <property type="component" value="Unassembled WGS sequence"/>
</dbReference>
<dbReference type="AlphaFoldDB" id="A0A9X0U6Q1"/>
<gene>
    <name evidence="2" type="ORF">HDF14_003681</name>
</gene>
<dbReference type="GO" id="GO:0007165">
    <property type="term" value="P:signal transduction"/>
    <property type="evidence" value="ECO:0007669"/>
    <property type="project" value="InterPro"/>
</dbReference>
<accession>A0A9X0U6Q1</accession>
<dbReference type="SUPFAM" id="SSF52200">
    <property type="entry name" value="Toll/Interleukin receptor TIR domain"/>
    <property type="match status" value="1"/>
</dbReference>
<dbReference type="Pfam" id="PF13676">
    <property type="entry name" value="TIR_2"/>
    <property type="match status" value="1"/>
</dbReference>
<dbReference type="EMBL" id="JACHEB010000008">
    <property type="protein sequence ID" value="MBB5330052.1"/>
    <property type="molecule type" value="Genomic_DNA"/>
</dbReference>
<dbReference type="Gene3D" id="3.40.50.10140">
    <property type="entry name" value="Toll/interleukin-1 receptor homology (TIR) domain"/>
    <property type="match status" value="1"/>
</dbReference>
<dbReference type="InterPro" id="IPR000157">
    <property type="entry name" value="TIR_dom"/>
</dbReference>
<evidence type="ECO:0000313" key="2">
    <source>
        <dbReference type="EMBL" id="MBB5330052.1"/>
    </source>
</evidence>